<keyword evidence="1" id="KW-0732">Signal</keyword>
<dbReference type="EMBL" id="JASNJD010000001">
    <property type="protein sequence ID" value="MDK3016553.1"/>
    <property type="molecule type" value="Genomic_DNA"/>
</dbReference>
<gene>
    <name evidence="2" type="ORF">QO033_02630</name>
</gene>
<dbReference type="RefSeq" id="WP_284479363.1">
    <property type="nucleotide sequence ID" value="NZ_JASNJD010000001.1"/>
</dbReference>
<comment type="caution">
    <text evidence="2">The sequence shown here is derived from an EMBL/GenBank/DDBJ whole genome shotgun (WGS) entry which is preliminary data.</text>
</comment>
<organism evidence="2 3">
    <name type="scientific">Pseudodonghicola flavimaris</name>
    <dbReference type="NCBI Taxonomy" id="3050036"/>
    <lineage>
        <taxon>Bacteria</taxon>
        <taxon>Pseudomonadati</taxon>
        <taxon>Pseudomonadota</taxon>
        <taxon>Alphaproteobacteria</taxon>
        <taxon>Rhodobacterales</taxon>
        <taxon>Paracoccaceae</taxon>
        <taxon>Pseudodonghicola</taxon>
    </lineage>
</organism>
<name>A0ABT7EW43_9RHOB</name>
<sequence>MKRLVALLLALALSTFAPLAGAADPIPPAEASQHIGDAIVVEGVVSQVHYDKKSGVTFINMGGSYPNHTFTAVIFQDYSASFPGVEAIEGKRISIAGTVELYRSKPQIVLRQTSQLVVE</sequence>
<evidence type="ECO:0000313" key="3">
    <source>
        <dbReference type="Proteomes" id="UP001243757"/>
    </source>
</evidence>
<feature type="chain" id="PRO_5047492287" evidence="1">
    <location>
        <begin position="23"/>
        <end position="119"/>
    </location>
</feature>
<keyword evidence="3" id="KW-1185">Reference proteome</keyword>
<dbReference type="Proteomes" id="UP001243757">
    <property type="component" value="Unassembled WGS sequence"/>
</dbReference>
<evidence type="ECO:0000313" key="2">
    <source>
        <dbReference type="EMBL" id="MDK3016553.1"/>
    </source>
</evidence>
<evidence type="ECO:0000256" key="1">
    <source>
        <dbReference type="SAM" id="SignalP"/>
    </source>
</evidence>
<proteinExistence type="predicted"/>
<feature type="signal peptide" evidence="1">
    <location>
        <begin position="1"/>
        <end position="22"/>
    </location>
</feature>
<reference evidence="2 3" key="1">
    <citation type="submission" date="2023-05" db="EMBL/GenBank/DDBJ databases">
        <title>Pseudodonghicola sp. nov.</title>
        <authorList>
            <person name="Huang J."/>
        </authorList>
    </citation>
    <scope>NUCLEOTIDE SEQUENCE [LARGE SCALE GENOMIC DNA]</scope>
    <source>
        <strain evidence="2 3">IC7</strain>
    </source>
</reference>
<protein>
    <submittedName>
        <fullName evidence="2">Nucleotide-binding protein</fullName>
    </submittedName>
</protein>
<accession>A0ABT7EW43</accession>